<gene>
    <name evidence="1" type="ORF">Patl1_07892</name>
</gene>
<comment type="caution">
    <text evidence="1">The sequence shown here is derived from an EMBL/GenBank/DDBJ whole genome shotgun (WGS) entry which is preliminary data.</text>
</comment>
<sequence>MELLVLWFLVVFFMLLTIGGSLRLSPHHYITSTSHEMAAASTYDDHQAHINHQEGATEGIGMEVHPTGSSLPDCSHACGPCFPCKRVMVSFKCSVAESCPIVYRCMCKGKYYHVPSN</sequence>
<name>A0ACC1ADR9_9ROSI</name>
<dbReference type="Proteomes" id="UP001164250">
    <property type="component" value="Chromosome 10"/>
</dbReference>
<proteinExistence type="predicted"/>
<organism evidence="1 2">
    <name type="scientific">Pistacia atlantica</name>
    <dbReference type="NCBI Taxonomy" id="434234"/>
    <lineage>
        <taxon>Eukaryota</taxon>
        <taxon>Viridiplantae</taxon>
        <taxon>Streptophyta</taxon>
        <taxon>Embryophyta</taxon>
        <taxon>Tracheophyta</taxon>
        <taxon>Spermatophyta</taxon>
        <taxon>Magnoliopsida</taxon>
        <taxon>eudicotyledons</taxon>
        <taxon>Gunneridae</taxon>
        <taxon>Pentapetalae</taxon>
        <taxon>rosids</taxon>
        <taxon>malvids</taxon>
        <taxon>Sapindales</taxon>
        <taxon>Anacardiaceae</taxon>
        <taxon>Pistacia</taxon>
    </lineage>
</organism>
<evidence type="ECO:0000313" key="1">
    <source>
        <dbReference type="EMBL" id="KAJ0085494.1"/>
    </source>
</evidence>
<dbReference type="EMBL" id="CM047906">
    <property type="protein sequence ID" value="KAJ0085494.1"/>
    <property type="molecule type" value="Genomic_DNA"/>
</dbReference>
<accession>A0ACC1ADR9</accession>
<keyword evidence="2" id="KW-1185">Reference proteome</keyword>
<reference evidence="2" key="1">
    <citation type="journal article" date="2023" name="G3 (Bethesda)">
        <title>Genome assembly and association tests identify interacting loci associated with vigor, precocity, and sex in interspecific pistachio rootstocks.</title>
        <authorList>
            <person name="Palmer W."/>
            <person name="Jacygrad E."/>
            <person name="Sagayaradj S."/>
            <person name="Cavanaugh K."/>
            <person name="Han R."/>
            <person name="Bertier L."/>
            <person name="Beede B."/>
            <person name="Kafkas S."/>
            <person name="Golino D."/>
            <person name="Preece J."/>
            <person name="Michelmore R."/>
        </authorList>
    </citation>
    <scope>NUCLEOTIDE SEQUENCE [LARGE SCALE GENOMIC DNA]</scope>
</reference>
<evidence type="ECO:0000313" key="2">
    <source>
        <dbReference type="Proteomes" id="UP001164250"/>
    </source>
</evidence>
<protein>
    <submittedName>
        <fullName evidence="1">Uncharacterized protein</fullName>
    </submittedName>
</protein>